<evidence type="ECO:0000313" key="1">
    <source>
        <dbReference type="EMBL" id="KAF2424400.1"/>
    </source>
</evidence>
<organism evidence="1 2">
    <name type="scientific">Tothia fuscella</name>
    <dbReference type="NCBI Taxonomy" id="1048955"/>
    <lineage>
        <taxon>Eukaryota</taxon>
        <taxon>Fungi</taxon>
        <taxon>Dikarya</taxon>
        <taxon>Ascomycota</taxon>
        <taxon>Pezizomycotina</taxon>
        <taxon>Dothideomycetes</taxon>
        <taxon>Pleosporomycetidae</taxon>
        <taxon>Venturiales</taxon>
        <taxon>Cylindrosympodiaceae</taxon>
        <taxon>Tothia</taxon>
    </lineage>
</organism>
<gene>
    <name evidence="1" type="ORF">EJ08DRAFT_415361</name>
</gene>
<name>A0A9P4NK65_9PEZI</name>
<comment type="caution">
    <text evidence="1">The sequence shown here is derived from an EMBL/GenBank/DDBJ whole genome shotgun (WGS) entry which is preliminary data.</text>
</comment>
<evidence type="ECO:0000313" key="2">
    <source>
        <dbReference type="Proteomes" id="UP000800235"/>
    </source>
</evidence>
<sequence length="312" mass="36787">MLCFLSTHFLFYNFSILQISSIPTLDMPQFRYHPALGPKIASRSPVSRSLLQAARLFGYQSTEVLPVPSDFDLFNSWDPFELFMFNFPEPVRCRAHGVHGLDDEHVNEIKDCLRKLILMPNPRQIYLTPEFRQLAELVQCTTHRNDSCTRRTLQEWGHNFFVSLYIRDDGQFYYSKHFGTRIAASFPSLIVYLMMGSSIPWEGNEPILVPHDLDLSESWDPSTVFRELKWCKWLRLCLICDNWAQKWDPQLEEELYKEETRDVRNSLTLRKIAQLMFCQEQEHDLKEEWTQQLVKVWQSRLPGGSKDWKGSP</sequence>
<keyword evidence="2" id="KW-1185">Reference proteome</keyword>
<proteinExistence type="predicted"/>
<protein>
    <submittedName>
        <fullName evidence="1">Uncharacterized protein</fullName>
    </submittedName>
</protein>
<dbReference type="AlphaFoldDB" id="A0A9P4NK65"/>
<accession>A0A9P4NK65</accession>
<reference evidence="1" key="1">
    <citation type="journal article" date="2020" name="Stud. Mycol.">
        <title>101 Dothideomycetes genomes: a test case for predicting lifestyles and emergence of pathogens.</title>
        <authorList>
            <person name="Haridas S."/>
            <person name="Albert R."/>
            <person name="Binder M."/>
            <person name="Bloem J."/>
            <person name="Labutti K."/>
            <person name="Salamov A."/>
            <person name="Andreopoulos B."/>
            <person name="Baker S."/>
            <person name="Barry K."/>
            <person name="Bills G."/>
            <person name="Bluhm B."/>
            <person name="Cannon C."/>
            <person name="Castanera R."/>
            <person name="Culley D."/>
            <person name="Daum C."/>
            <person name="Ezra D."/>
            <person name="Gonzalez J."/>
            <person name="Henrissat B."/>
            <person name="Kuo A."/>
            <person name="Liang C."/>
            <person name="Lipzen A."/>
            <person name="Lutzoni F."/>
            <person name="Magnuson J."/>
            <person name="Mondo S."/>
            <person name="Nolan M."/>
            <person name="Ohm R."/>
            <person name="Pangilinan J."/>
            <person name="Park H.-J."/>
            <person name="Ramirez L."/>
            <person name="Alfaro M."/>
            <person name="Sun H."/>
            <person name="Tritt A."/>
            <person name="Yoshinaga Y."/>
            <person name="Zwiers L.-H."/>
            <person name="Turgeon B."/>
            <person name="Goodwin S."/>
            <person name="Spatafora J."/>
            <person name="Crous P."/>
            <person name="Grigoriev I."/>
        </authorList>
    </citation>
    <scope>NUCLEOTIDE SEQUENCE</scope>
    <source>
        <strain evidence="1">CBS 130266</strain>
    </source>
</reference>
<dbReference type="EMBL" id="MU007075">
    <property type="protein sequence ID" value="KAF2424400.1"/>
    <property type="molecule type" value="Genomic_DNA"/>
</dbReference>
<dbReference type="Proteomes" id="UP000800235">
    <property type="component" value="Unassembled WGS sequence"/>
</dbReference>